<dbReference type="EMBL" id="JACJVO010000003">
    <property type="protein sequence ID" value="MBB6729898.1"/>
    <property type="molecule type" value="Genomic_DNA"/>
</dbReference>
<dbReference type="AlphaFoldDB" id="A0A7X0SH69"/>
<evidence type="ECO:0000256" key="8">
    <source>
        <dbReference type="RuleBase" id="RU000393"/>
    </source>
</evidence>
<comment type="cofactor">
    <cofactor evidence="8">
        <name>Cu cation</name>
        <dbReference type="ChEBI" id="CHEBI:23378"/>
    </cofactor>
    <text evidence="8">Binds 1 copper ion per subunit.</text>
</comment>
<evidence type="ECO:0000256" key="6">
    <source>
        <dbReference type="ARBA" id="ARBA00023157"/>
    </source>
</evidence>
<dbReference type="InterPro" id="IPR024134">
    <property type="entry name" value="SOD_Cu/Zn_/chaperone"/>
</dbReference>
<comment type="cofactor">
    <cofactor evidence="8">
        <name>Zn(2+)</name>
        <dbReference type="ChEBI" id="CHEBI:29105"/>
    </cofactor>
    <text evidence="8">Binds 1 zinc ion per subunit.</text>
</comment>
<dbReference type="PANTHER" id="PTHR10003">
    <property type="entry name" value="SUPEROXIDE DISMUTASE CU-ZN -RELATED"/>
    <property type="match status" value="1"/>
</dbReference>
<proteinExistence type="inferred from homology"/>
<dbReference type="Gene3D" id="2.60.40.200">
    <property type="entry name" value="Superoxide dismutase, copper/zinc binding domain"/>
    <property type="match status" value="1"/>
</dbReference>
<evidence type="ECO:0000256" key="3">
    <source>
        <dbReference type="ARBA" id="ARBA00022729"/>
    </source>
</evidence>
<evidence type="ECO:0000313" key="11">
    <source>
        <dbReference type="EMBL" id="MBB6729898.1"/>
    </source>
</evidence>
<evidence type="ECO:0000256" key="5">
    <source>
        <dbReference type="ARBA" id="ARBA00023008"/>
    </source>
</evidence>
<protein>
    <recommendedName>
        <fullName evidence="8">Superoxide dismutase [Cu-Zn]</fullName>
        <ecNumber evidence="8">1.15.1.1</ecNumber>
    </recommendedName>
</protein>
<feature type="domain" description="Superoxide dismutase copper/zinc binding" evidence="10">
    <location>
        <begin position="49"/>
        <end position="180"/>
    </location>
</feature>
<keyword evidence="12" id="KW-1185">Reference proteome</keyword>
<keyword evidence="4 8" id="KW-0862">Zinc</keyword>
<comment type="similarity">
    <text evidence="1 8">Belongs to the Cu-Zn superoxide dismutase family.</text>
</comment>
<keyword evidence="2 8" id="KW-0479">Metal-binding</keyword>
<comment type="function">
    <text evidence="7">Destroys radicals which are normally produced within the cells and which are toxic to biological systems. May play a role in favoring mycobacterial survival in phagocytes.</text>
</comment>
<evidence type="ECO:0000259" key="10">
    <source>
        <dbReference type="Pfam" id="PF00080"/>
    </source>
</evidence>
<evidence type="ECO:0000256" key="4">
    <source>
        <dbReference type="ARBA" id="ARBA00022833"/>
    </source>
</evidence>
<organism evidence="11 12">
    <name type="scientific">Cohnella zeiphila</name>
    <dbReference type="NCBI Taxonomy" id="2761120"/>
    <lineage>
        <taxon>Bacteria</taxon>
        <taxon>Bacillati</taxon>
        <taxon>Bacillota</taxon>
        <taxon>Bacilli</taxon>
        <taxon>Bacillales</taxon>
        <taxon>Paenibacillaceae</taxon>
        <taxon>Cohnella</taxon>
    </lineage>
</organism>
<feature type="chain" id="PRO_5038503848" description="Superoxide dismutase [Cu-Zn]" evidence="9">
    <location>
        <begin position="29"/>
        <end position="181"/>
    </location>
</feature>
<evidence type="ECO:0000256" key="7">
    <source>
        <dbReference type="ARBA" id="ARBA00024900"/>
    </source>
</evidence>
<sequence length="181" mass="18792">MRTKVAAAGLGALSLLLWGMAGSLPAASANEGTPSVTAKIVNSQGQEVGTAMFTQADGSVKIHLEAKGLPPGVHGFHIHETGKCEPPDFASAGEHFNTTHKQHGFYNPKGFHVGDLPNIQVAADGTVKADIESKNVTLKKGEANSLLKKGGTSIVIHEKADDYVTDPSGNSGNRIACGVIR</sequence>
<dbReference type="InterPro" id="IPR001424">
    <property type="entry name" value="SOD_Cu_Zn_dom"/>
</dbReference>
<evidence type="ECO:0000256" key="9">
    <source>
        <dbReference type="SAM" id="SignalP"/>
    </source>
</evidence>
<dbReference type="SUPFAM" id="SSF49329">
    <property type="entry name" value="Cu,Zn superoxide dismutase-like"/>
    <property type="match status" value="1"/>
</dbReference>
<name>A0A7X0SH69_9BACL</name>
<feature type="signal peptide" evidence="9">
    <location>
        <begin position="1"/>
        <end position="28"/>
    </location>
</feature>
<comment type="catalytic activity">
    <reaction evidence="8">
        <text>2 superoxide + 2 H(+) = H2O2 + O2</text>
        <dbReference type="Rhea" id="RHEA:20696"/>
        <dbReference type="ChEBI" id="CHEBI:15378"/>
        <dbReference type="ChEBI" id="CHEBI:15379"/>
        <dbReference type="ChEBI" id="CHEBI:16240"/>
        <dbReference type="ChEBI" id="CHEBI:18421"/>
        <dbReference type="EC" id="1.15.1.1"/>
    </reaction>
</comment>
<dbReference type="Proteomes" id="UP000564644">
    <property type="component" value="Unassembled WGS sequence"/>
</dbReference>
<dbReference type="EC" id="1.15.1.1" evidence="8"/>
<evidence type="ECO:0000313" key="12">
    <source>
        <dbReference type="Proteomes" id="UP000564644"/>
    </source>
</evidence>
<dbReference type="PRINTS" id="PR00068">
    <property type="entry name" value="CUZNDISMTASE"/>
</dbReference>
<evidence type="ECO:0000256" key="2">
    <source>
        <dbReference type="ARBA" id="ARBA00022723"/>
    </source>
</evidence>
<keyword evidence="5 8" id="KW-0186">Copper</keyword>
<reference evidence="11 12" key="1">
    <citation type="submission" date="2020-08" db="EMBL/GenBank/DDBJ databases">
        <title>Cohnella phylogeny.</title>
        <authorList>
            <person name="Dunlap C."/>
        </authorList>
    </citation>
    <scope>NUCLEOTIDE SEQUENCE [LARGE SCALE GENOMIC DNA]</scope>
    <source>
        <strain evidence="11 12">CBP 2801</strain>
    </source>
</reference>
<evidence type="ECO:0000256" key="1">
    <source>
        <dbReference type="ARBA" id="ARBA00010457"/>
    </source>
</evidence>
<dbReference type="PROSITE" id="PS00332">
    <property type="entry name" value="SOD_CU_ZN_2"/>
    <property type="match status" value="1"/>
</dbReference>
<dbReference type="FunFam" id="2.60.40.200:FF:000005">
    <property type="entry name" value="Superoxide dismutase [Cu-Zn]"/>
    <property type="match status" value="1"/>
</dbReference>
<dbReference type="InterPro" id="IPR036423">
    <property type="entry name" value="SOD-like_Cu/Zn_dom_sf"/>
</dbReference>
<keyword evidence="3 9" id="KW-0732">Signal</keyword>
<comment type="caution">
    <text evidence="11">The sequence shown here is derived from an EMBL/GenBank/DDBJ whole genome shotgun (WGS) entry which is preliminary data.</text>
</comment>
<accession>A0A7X0SH69</accession>
<dbReference type="Pfam" id="PF00080">
    <property type="entry name" value="Sod_Cu"/>
    <property type="match status" value="1"/>
</dbReference>
<dbReference type="CDD" id="cd00305">
    <property type="entry name" value="Cu-Zn_Superoxide_Dismutase"/>
    <property type="match status" value="1"/>
</dbReference>
<keyword evidence="6" id="KW-1015">Disulfide bond</keyword>
<dbReference type="RefSeq" id="WP_185127566.1">
    <property type="nucleotide sequence ID" value="NZ_JACJVO010000003.1"/>
</dbReference>
<dbReference type="InterPro" id="IPR018152">
    <property type="entry name" value="SOD_Cu/Zn_BS"/>
</dbReference>
<gene>
    <name evidence="11" type="ORF">H7C18_03225</name>
</gene>
<keyword evidence="8" id="KW-0560">Oxidoreductase</keyword>
<dbReference type="GO" id="GO:0004784">
    <property type="term" value="F:superoxide dismutase activity"/>
    <property type="evidence" value="ECO:0007669"/>
    <property type="project" value="UniProtKB-EC"/>
</dbReference>
<dbReference type="GO" id="GO:0005507">
    <property type="term" value="F:copper ion binding"/>
    <property type="evidence" value="ECO:0007669"/>
    <property type="project" value="InterPro"/>
</dbReference>